<accession>A0ABY9E609</accession>
<organism evidence="1 2">
    <name type="scientific">Microbulbifer spongiae</name>
    <dbReference type="NCBI Taxonomy" id="2944933"/>
    <lineage>
        <taxon>Bacteria</taxon>
        <taxon>Pseudomonadati</taxon>
        <taxon>Pseudomonadota</taxon>
        <taxon>Gammaproteobacteria</taxon>
        <taxon>Cellvibrionales</taxon>
        <taxon>Microbulbiferaceae</taxon>
        <taxon>Microbulbifer</taxon>
    </lineage>
</organism>
<evidence type="ECO:0000313" key="1">
    <source>
        <dbReference type="EMBL" id="WKD48463.1"/>
    </source>
</evidence>
<keyword evidence="2" id="KW-1185">Reference proteome</keyword>
<dbReference type="Proteomes" id="UP001321520">
    <property type="component" value="Chromosome"/>
</dbReference>
<dbReference type="Pfam" id="PF04214">
    <property type="entry name" value="DUF411"/>
    <property type="match status" value="1"/>
</dbReference>
<evidence type="ECO:0000313" key="2">
    <source>
        <dbReference type="Proteomes" id="UP001321520"/>
    </source>
</evidence>
<proteinExistence type="predicted"/>
<sequence>MIGFFTVAVANEARGSASGLTVYNRPLCFCCKRWVSHLEDSGLQVSSIVKLDMKKLKRQWGIPKGMEGCHTAVWQERYVFEGHVPAVYIHKFLASPPEGSTGLLVPGMPVGSPGMEAQGAFAPYNIYLLLNNGDYRLYARVENPGAV</sequence>
<gene>
    <name evidence="1" type="ORF">M8T91_11055</name>
</gene>
<reference evidence="1 2" key="1">
    <citation type="submission" date="2022-05" db="EMBL/GenBank/DDBJ databases">
        <title>Microbulbifer sp. nov., isolated from sponge.</title>
        <authorList>
            <person name="Gao L."/>
        </authorList>
    </citation>
    <scope>NUCLEOTIDE SEQUENCE [LARGE SCALE GENOMIC DNA]</scope>
    <source>
        <strain evidence="1 2">MI-G</strain>
    </source>
</reference>
<dbReference type="RefSeq" id="WP_301414220.1">
    <property type="nucleotide sequence ID" value="NZ_CP098023.1"/>
</dbReference>
<dbReference type="EMBL" id="CP098023">
    <property type="protein sequence ID" value="WKD48463.1"/>
    <property type="molecule type" value="Genomic_DNA"/>
</dbReference>
<dbReference type="InterPro" id="IPR007332">
    <property type="entry name" value="DUF411"/>
</dbReference>
<protein>
    <submittedName>
        <fullName evidence="1">DUF411 domain-containing protein</fullName>
    </submittedName>
</protein>
<name>A0ABY9E609_9GAMM</name>